<evidence type="ECO:0000313" key="1">
    <source>
        <dbReference type="Proteomes" id="UP000887574"/>
    </source>
</evidence>
<accession>A0A915EE37</accession>
<dbReference type="WBParaSite" id="jg570">
    <property type="protein sequence ID" value="jg570"/>
    <property type="gene ID" value="jg570"/>
</dbReference>
<organism evidence="1 2">
    <name type="scientific">Ditylenchus dipsaci</name>
    <dbReference type="NCBI Taxonomy" id="166011"/>
    <lineage>
        <taxon>Eukaryota</taxon>
        <taxon>Metazoa</taxon>
        <taxon>Ecdysozoa</taxon>
        <taxon>Nematoda</taxon>
        <taxon>Chromadorea</taxon>
        <taxon>Rhabditida</taxon>
        <taxon>Tylenchina</taxon>
        <taxon>Tylenchomorpha</taxon>
        <taxon>Sphaerularioidea</taxon>
        <taxon>Anguinidae</taxon>
        <taxon>Anguininae</taxon>
        <taxon>Ditylenchus</taxon>
    </lineage>
</organism>
<protein>
    <submittedName>
        <fullName evidence="2">Uncharacterized protein</fullName>
    </submittedName>
</protein>
<sequence>MVELRQQLKQCLDVQKLQCEETALLQVVQSVNRLIVTNQQSCRLFELEIEKQRQQKKRYVLDLAKQKTGDRIPSNFDRHCDSGKSDNFGSYGTCSDSVAMDSDPSKIQEDVKKLLDNALNKAIGEQSNAVRTDIMSSNGFVFVKRQLRRRRTQYERKEGMRSLRHNYGNYSRNFKQGNNGNNRYRFPNGDKTAAYNYLKISIKKEQRSFRVLASGAFSSLIQRKFQALHDASRGIEDFVLEISDFFLDKAASKNPSASDEKNQC</sequence>
<name>A0A915EE37_9BILA</name>
<dbReference type="AlphaFoldDB" id="A0A915EE37"/>
<keyword evidence="1" id="KW-1185">Reference proteome</keyword>
<dbReference type="Proteomes" id="UP000887574">
    <property type="component" value="Unplaced"/>
</dbReference>
<reference evidence="2" key="1">
    <citation type="submission" date="2022-11" db="UniProtKB">
        <authorList>
            <consortium name="WormBaseParasite"/>
        </authorList>
    </citation>
    <scope>IDENTIFICATION</scope>
</reference>
<evidence type="ECO:0000313" key="2">
    <source>
        <dbReference type="WBParaSite" id="jg570"/>
    </source>
</evidence>
<proteinExistence type="predicted"/>